<name>A0A917U0Y5_9ACTN</name>
<dbReference type="AlphaFoldDB" id="A0A917U0Y5"/>
<dbReference type="PROSITE" id="PS00828">
    <property type="entry name" value="RIBOSOMAL_L36"/>
    <property type="match status" value="1"/>
</dbReference>
<keyword evidence="8" id="KW-1185">Reference proteome</keyword>
<evidence type="ECO:0000256" key="6">
    <source>
        <dbReference type="RuleBase" id="RU000571"/>
    </source>
</evidence>
<accession>A0A917U0Y5</accession>
<evidence type="ECO:0000256" key="1">
    <source>
        <dbReference type="ARBA" id="ARBA00007645"/>
    </source>
</evidence>
<organism evidence="7 8">
    <name type="scientific">Micromonospora sonchi</name>
    <dbReference type="NCBI Taxonomy" id="1763543"/>
    <lineage>
        <taxon>Bacteria</taxon>
        <taxon>Bacillati</taxon>
        <taxon>Actinomycetota</taxon>
        <taxon>Actinomycetes</taxon>
        <taxon>Micromonosporales</taxon>
        <taxon>Micromonosporaceae</taxon>
        <taxon>Micromonospora</taxon>
    </lineage>
</organism>
<gene>
    <name evidence="5" type="primary">rpmJ</name>
    <name evidence="7" type="ORF">GCM10011608_38950</name>
</gene>
<dbReference type="InterPro" id="IPR000473">
    <property type="entry name" value="Ribosomal_bL36"/>
</dbReference>
<evidence type="ECO:0000256" key="5">
    <source>
        <dbReference type="HAMAP-Rule" id="MF_00251"/>
    </source>
</evidence>
<keyword evidence="3 5" id="KW-0687">Ribonucleoprotein</keyword>
<evidence type="ECO:0000313" key="7">
    <source>
        <dbReference type="EMBL" id="GGM50259.1"/>
    </source>
</evidence>
<dbReference type="GO" id="GO:0006412">
    <property type="term" value="P:translation"/>
    <property type="evidence" value="ECO:0007669"/>
    <property type="project" value="UniProtKB-UniRule"/>
</dbReference>
<dbReference type="InterPro" id="IPR035977">
    <property type="entry name" value="Ribosomal_bL36_sp"/>
</dbReference>
<evidence type="ECO:0000256" key="4">
    <source>
        <dbReference type="ARBA" id="ARBA00035186"/>
    </source>
</evidence>
<dbReference type="HAMAP" id="MF_00251">
    <property type="entry name" value="Ribosomal_bL36"/>
    <property type="match status" value="1"/>
</dbReference>
<dbReference type="GO" id="GO:0003735">
    <property type="term" value="F:structural constituent of ribosome"/>
    <property type="evidence" value="ECO:0007669"/>
    <property type="project" value="InterPro"/>
</dbReference>
<dbReference type="GO" id="GO:0005840">
    <property type="term" value="C:ribosome"/>
    <property type="evidence" value="ECO:0007669"/>
    <property type="project" value="UniProtKB-KW"/>
</dbReference>
<dbReference type="Pfam" id="PF00444">
    <property type="entry name" value="Ribosomal_L36"/>
    <property type="match status" value="1"/>
</dbReference>
<dbReference type="Proteomes" id="UP000608890">
    <property type="component" value="Unassembled WGS sequence"/>
</dbReference>
<reference evidence="7" key="1">
    <citation type="journal article" date="2014" name="Int. J. Syst. Evol. Microbiol.">
        <title>Complete genome sequence of Corynebacterium casei LMG S-19264T (=DSM 44701T), isolated from a smear-ripened cheese.</title>
        <authorList>
            <consortium name="US DOE Joint Genome Institute (JGI-PGF)"/>
            <person name="Walter F."/>
            <person name="Albersmeier A."/>
            <person name="Kalinowski J."/>
            <person name="Ruckert C."/>
        </authorList>
    </citation>
    <scope>NUCLEOTIDE SEQUENCE</scope>
    <source>
        <strain evidence="7">CGMCC 4.7312</strain>
    </source>
</reference>
<comment type="similarity">
    <text evidence="1 5 6">Belongs to the bacterial ribosomal protein bL36 family.</text>
</comment>
<protein>
    <recommendedName>
        <fullName evidence="4 5">Large ribosomal subunit protein bL36</fullName>
    </recommendedName>
</protein>
<dbReference type="PANTHER" id="PTHR42888:SF1">
    <property type="entry name" value="LARGE RIBOSOMAL SUBUNIT PROTEIN BL36C"/>
    <property type="match status" value="1"/>
</dbReference>
<evidence type="ECO:0000313" key="8">
    <source>
        <dbReference type="Proteomes" id="UP000608890"/>
    </source>
</evidence>
<proteinExistence type="inferred from homology"/>
<evidence type="ECO:0000256" key="3">
    <source>
        <dbReference type="ARBA" id="ARBA00023274"/>
    </source>
</evidence>
<dbReference type="EMBL" id="BMNB01000018">
    <property type="protein sequence ID" value="GGM50259.1"/>
    <property type="molecule type" value="Genomic_DNA"/>
</dbReference>
<dbReference type="GO" id="GO:1990904">
    <property type="term" value="C:ribonucleoprotein complex"/>
    <property type="evidence" value="ECO:0007669"/>
    <property type="project" value="UniProtKB-KW"/>
</dbReference>
<dbReference type="SUPFAM" id="SSF57840">
    <property type="entry name" value="Ribosomal protein L36"/>
    <property type="match status" value="1"/>
</dbReference>
<dbReference type="GO" id="GO:0005737">
    <property type="term" value="C:cytoplasm"/>
    <property type="evidence" value="ECO:0007669"/>
    <property type="project" value="UniProtKB-ARBA"/>
</dbReference>
<comment type="caution">
    <text evidence="7">The sequence shown here is derived from an EMBL/GenBank/DDBJ whole genome shotgun (WGS) entry which is preliminary data.</text>
</comment>
<evidence type="ECO:0000256" key="2">
    <source>
        <dbReference type="ARBA" id="ARBA00022980"/>
    </source>
</evidence>
<dbReference type="PANTHER" id="PTHR42888">
    <property type="entry name" value="50S RIBOSOMAL PROTEIN L36, CHLOROPLASTIC"/>
    <property type="match status" value="1"/>
</dbReference>
<reference evidence="7" key="2">
    <citation type="submission" date="2020-09" db="EMBL/GenBank/DDBJ databases">
        <authorList>
            <person name="Sun Q."/>
            <person name="Zhou Y."/>
        </authorList>
    </citation>
    <scope>NUCLEOTIDE SEQUENCE</scope>
    <source>
        <strain evidence="7">CGMCC 4.7312</strain>
    </source>
</reference>
<keyword evidence="2 5" id="KW-0689">Ribosomal protein</keyword>
<sequence length="59" mass="6698">MSVFDVRCHATWVPGQMGSKATVKVKPSVKRICNKCQVIRRHGRVIVICADPRHKQRQG</sequence>
<dbReference type="NCBIfam" id="TIGR01022">
    <property type="entry name" value="rpmJ_bact"/>
    <property type="match status" value="1"/>
</dbReference>